<dbReference type="OrthoDB" id="361693at2759"/>
<comment type="caution">
    <text evidence="6">The sequence shown here is derived from an EMBL/GenBank/DDBJ whole genome shotgun (WGS) entry which is preliminary data.</text>
</comment>
<dbReference type="PROSITE" id="PS50166">
    <property type="entry name" value="IMPORTIN_B_NT"/>
    <property type="match status" value="1"/>
</dbReference>
<dbReference type="PANTHER" id="PTHR10997:SF7">
    <property type="entry name" value="IMPORTIN-11"/>
    <property type="match status" value="1"/>
</dbReference>
<dbReference type="InterPro" id="IPR058669">
    <property type="entry name" value="TPR_IPO7/11-like"/>
</dbReference>
<dbReference type="GO" id="GO:0031267">
    <property type="term" value="F:small GTPase binding"/>
    <property type="evidence" value="ECO:0007669"/>
    <property type="project" value="InterPro"/>
</dbReference>
<dbReference type="Pfam" id="PF25758">
    <property type="entry name" value="TPR_IPO11"/>
    <property type="match status" value="1"/>
</dbReference>
<accession>A0A9P4I4R3</accession>
<evidence type="ECO:0000256" key="3">
    <source>
        <dbReference type="ARBA" id="ARBA00022448"/>
    </source>
</evidence>
<keyword evidence="7" id="KW-1185">Reference proteome</keyword>
<comment type="similarity">
    <text evidence="2">Belongs to the importin beta family.</text>
</comment>
<protein>
    <submittedName>
        <fullName evidence="6">ARM repeat-containing protein</fullName>
    </submittedName>
</protein>
<evidence type="ECO:0000256" key="4">
    <source>
        <dbReference type="ARBA" id="ARBA00023242"/>
    </source>
</evidence>
<gene>
    <name evidence="6" type="ORF">NA57DRAFT_47549</name>
</gene>
<organism evidence="6 7">
    <name type="scientific">Rhizodiscina lignyota</name>
    <dbReference type="NCBI Taxonomy" id="1504668"/>
    <lineage>
        <taxon>Eukaryota</taxon>
        <taxon>Fungi</taxon>
        <taxon>Dikarya</taxon>
        <taxon>Ascomycota</taxon>
        <taxon>Pezizomycotina</taxon>
        <taxon>Dothideomycetes</taxon>
        <taxon>Pleosporomycetidae</taxon>
        <taxon>Aulographales</taxon>
        <taxon>Rhizodiscinaceae</taxon>
        <taxon>Rhizodiscina</taxon>
    </lineage>
</organism>
<evidence type="ECO:0000313" key="6">
    <source>
        <dbReference type="EMBL" id="KAF2093794.1"/>
    </source>
</evidence>
<keyword evidence="3" id="KW-0813">Transport</keyword>
<dbReference type="GO" id="GO:0005635">
    <property type="term" value="C:nuclear envelope"/>
    <property type="evidence" value="ECO:0007669"/>
    <property type="project" value="TreeGrafter"/>
</dbReference>
<proteinExistence type="inferred from homology"/>
<sequence length="1047" mass="117883">MIEAPAEVNPLTDRILYNVLVSASSSDPNQIQTGTKQLQQWETQKGYYSLLQAVFLDKSLPLEVRYLAIIQLKNGIDKYWRKTATNAVDKEDRIQIRSRLLEAGVNEADTRLALQNALLTAKIVRFEYPNDWPDAITNLVDILRSSVSPNANRLHLPRALLMLLHVIKELATGRLQRTRTSLQAVTPEIFHVLGRIYFDRVQQWLAFLQGGGDDEGRAFESIQESLLAIKVIRRLLIAGYEFPNRDKDVHEFWRLVRNQFGDLLSIASNEQSTISPEVIRLVQKHLVQLAKLHLNMAKTHPAAFVLLPDSLDLVRAYWGLISKFGETFGSKSPIASAKIGNDGDADEDEKPLMEQLALKGLLIIRACVKMVFHPAQTFKYRHEQEKEERKQAIEAVKTQLFTDSLVREMTDVVVTRFFVFRASDLREWEEEPEEWERMQDGEGETFEFSVRPCAEKLFLDLAINYKMLVVEPLLNIFNIVATPANEDVLLKDSVYTALGLAAAVIHSQIDFDGFISATLVPEVQKQVPGYNILRRRIAIVLGQWISVKVSDQSKPLVYQIFQHLLNKDDPLNDQVVRVTAGRHFKHIADDWEFKAENFMPYASDTLSQLMALIEEVDLSETKLALLNTISVIVERLEHNITPYAERIVSLLPPLWEQSGEEHLMKQSILTILARLINAMKAESRPYHPLVLPIIKGAVEPGSETQVYLLDDALDLWHAVLVQTPDNSASADLLSLSNYLIPIFALGTETLRRTIEITESYLLLSPSTILAPDFRREFLRVVTDLMGNLKAEASGYLTNLIEMVVRATEGLGGEDGVRVLVGEMALAGFFLRLLNEDGLRGSWIAHQTTGPKSFDALVDGVVETDYFSVLARVGFASPSILLEAVAQVNAAESDTIEGEMKWLLEEWFSHFENIGDPGRRKLMALALTRLLEGGAPWMLGKLHDLIIIWTDMVMELTEGVEDKSIDSLVWTSPPIPEDSVFGPPAPEDGRRTQLSATDPIHTVNLITFVRERLQQAVAICGGEKVFQEEWLANVDQDVIKAFGHTGIV</sequence>
<dbReference type="EMBL" id="ML978136">
    <property type="protein sequence ID" value="KAF2093794.1"/>
    <property type="molecule type" value="Genomic_DNA"/>
</dbReference>
<comment type="subcellular location">
    <subcellularLocation>
        <location evidence="1">Nucleus</location>
    </subcellularLocation>
</comment>
<evidence type="ECO:0000256" key="2">
    <source>
        <dbReference type="ARBA" id="ARBA00007991"/>
    </source>
</evidence>
<dbReference type="PANTHER" id="PTHR10997">
    <property type="entry name" value="IMPORTIN-7, 8, 11"/>
    <property type="match status" value="1"/>
</dbReference>
<dbReference type="InterPro" id="IPR011989">
    <property type="entry name" value="ARM-like"/>
</dbReference>
<name>A0A9P4I4R3_9PEZI</name>
<dbReference type="InterPro" id="IPR016024">
    <property type="entry name" value="ARM-type_fold"/>
</dbReference>
<dbReference type="GO" id="GO:0005829">
    <property type="term" value="C:cytosol"/>
    <property type="evidence" value="ECO:0007669"/>
    <property type="project" value="TreeGrafter"/>
</dbReference>
<evidence type="ECO:0000259" key="5">
    <source>
        <dbReference type="PROSITE" id="PS50166"/>
    </source>
</evidence>
<evidence type="ECO:0000256" key="1">
    <source>
        <dbReference type="ARBA" id="ARBA00004123"/>
    </source>
</evidence>
<evidence type="ECO:0000313" key="7">
    <source>
        <dbReference type="Proteomes" id="UP000799772"/>
    </source>
</evidence>
<dbReference type="SUPFAM" id="SSF48371">
    <property type="entry name" value="ARM repeat"/>
    <property type="match status" value="1"/>
</dbReference>
<dbReference type="GO" id="GO:0006606">
    <property type="term" value="P:protein import into nucleus"/>
    <property type="evidence" value="ECO:0007669"/>
    <property type="project" value="TreeGrafter"/>
</dbReference>
<dbReference type="InterPro" id="IPR001494">
    <property type="entry name" value="Importin-beta_N"/>
</dbReference>
<dbReference type="Pfam" id="PF03810">
    <property type="entry name" value="IBN_N"/>
    <property type="match status" value="1"/>
</dbReference>
<dbReference type="AlphaFoldDB" id="A0A9P4I4R3"/>
<dbReference type="Gene3D" id="1.25.10.10">
    <property type="entry name" value="Leucine-rich Repeat Variant"/>
    <property type="match status" value="1"/>
</dbReference>
<feature type="domain" description="Importin N-terminal" evidence="5">
    <location>
        <begin position="34"/>
        <end position="106"/>
    </location>
</feature>
<reference evidence="6" key="1">
    <citation type="journal article" date="2020" name="Stud. Mycol.">
        <title>101 Dothideomycetes genomes: a test case for predicting lifestyles and emergence of pathogens.</title>
        <authorList>
            <person name="Haridas S."/>
            <person name="Albert R."/>
            <person name="Binder M."/>
            <person name="Bloem J."/>
            <person name="Labutti K."/>
            <person name="Salamov A."/>
            <person name="Andreopoulos B."/>
            <person name="Baker S."/>
            <person name="Barry K."/>
            <person name="Bills G."/>
            <person name="Bluhm B."/>
            <person name="Cannon C."/>
            <person name="Castanera R."/>
            <person name="Culley D."/>
            <person name="Daum C."/>
            <person name="Ezra D."/>
            <person name="Gonzalez J."/>
            <person name="Henrissat B."/>
            <person name="Kuo A."/>
            <person name="Liang C."/>
            <person name="Lipzen A."/>
            <person name="Lutzoni F."/>
            <person name="Magnuson J."/>
            <person name="Mondo S."/>
            <person name="Nolan M."/>
            <person name="Ohm R."/>
            <person name="Pangilinan J."/>
            <person name="Park H.-J."/>
            <person name="Ramirez L."/>
            <person name="Alfaro M."/>
            <person name="Sun H."/>
            <person name="Tritt A."/>
            <person name="Yoshinaga Y."/>
            <person name="Zwiers L.-H."/>
            <person name="Turgeon B."/>
            <person name="Goodwin S."/>
            <person name="Spatafora J."/>
            <person name="Crous P."/>
            <person name="Grigoriev I."/>
        </authorList>
    </citation>
    <scope>NUCLEOTIDE SEQUENCE</scope>
    <source>
        <strain evidence="6">CBS 133067</strain>
    </source>
</reference>
<dbReference type="Proteomes" id="UP000799772">
    <property type="component" value="Unassembled WGS sequence"/>
</dbReference>
<dbReference type="SMART" id="SM00913">
    <property type="entry name" value="IBN_N"/>
    <property type="match status" value="1"/>
</dbReference>
<keyword evidence="4" id="KW-0539">Nucleus</keyword>
<dbReference type="FunFam" id="1.25.10.10:FF:000362">
    <property type="entry name" value="Importin 11, putative"/>
    <property type="match status" value="1"/>
</dbReference>